<evidence type="ECO:0000256" key="5">
    <source>
        <dbReference type="SAM" id="Phobius"/>
    </source>
</evidence>
<reference evidence="6" key="1">
    <citation type="journal article" date="2020" name="Stud. Mycol.">
        <title>101 Dothideomycetes genomes: a test case for predicting lifestyles and emergence of pathogens.</title>
        <authorList>
            <person name="Haridas S."/>
            <person name="Albert R."/>
            <person name="Binder M."/>
            <person name="Bloem J."/>
            <person name="Labutti K."/>
            <person name="Salamov A."/>
            <person name="Andreopoulos B."/>
            <person name="Baker S."/>
            <person name="Barry K."/>
            <person name="Bills G."/>
            <person name="Bluhm B."/>
            <person name="Cannon C."/>
            <person name="Castanera R."/>
            <person name="Culley D."/>
            <person name="Daum C."/>
            <person name="Ezra D."/>
            <person name="Gonzalez J."/>
            <person name="Henrissat B."/>
            <person name="Kuo A."/>
            <person name="Liang C."/>
            <person name="Lipzen A."/>
            <person name="Lutzoni F."/>
            <person name="Magnuson J."/>
            <person name="Mondo S."/>
            <person name="Nolan M."/>
            <person name="Ohm R."/>
            <person name="Pangilinan J."/>
            <person name="Park H.-J."/>
            <person name="Ramirez L."/>
            <person name="Alfaro M."/>
            <person name="Sun H."/>
            <person name="Tritt A."/>
            <person name="Yoshinaga Y."/>
            <person name="Zwiers L.-H."/>
            <person name="Turgeon B."/>
            <person name="Goodwin S."/>
            <person name="Spatafora J."/>
            <person name="Crous P."/>
            <person name="Grigoriev I."/>
        </authorList>
    </citation>
    <scope>NUCLEOTIDE SEQUENCE</scope>
    <source>
        <strain evidence="6">CBS 279.74</strain>
    </source>
</reference>
<dbReference type="InterPro" id="IPR017939">
    <property type="entry name" value="G-Glutamylcylcotransferase"/>
</dbReference>
<dbReference type="GO" id="GO:0003839">
    <property type="term" value="F:gamma-glutamylcyclotransferase activity"/>
    <property type="evidence" value="ECO:0007669"/>
    <property type="project" value="UniProtKB-EC"/>
</dbReference>
<dbReference type="EMBL" id="MU005769">
    <property type="protein sequence ID" value="KAF2710390.1"/>
    <property type="molecule type" value="Genomic_DNA"/>
</dbReference>
<evidence type="ECO:0000256" key="3">
    <source>
        <dbReference type="PIRSR" id="PIRSR617939-1"/>
    </source>
</evidence>
<evidence type="ECO:0000256" key="2">
    <source>
        <dbReference type="ARBA" id="ARBA00023239"/>
    </source>
</evidence>
<dbReference type="OrthoDB" id="2017317at2759"/>
<dbReference type="Proteomes" id="UP000799428">
    <property type="component" value="Unassembled WGS sequence"/>
</dbReference>
<dbReference type="EC" id="4.3.2.9" evidence="1"/>
<feature type="binding site" evidence="4">
    <location>
        <position position="248"/>
    </location>
    <ligand>
        <name>substrate</name>
    </ligand>
</feature>
<keyword evidence="2" id="KW-0456">Lyase</keyword>
<feature type="active site" description="Proton acceptor" evidence="3">
    <location>
        <position position="187"/>
    </location>
</feature>
<evidence type="ECO:0000313" key="6">
    <source>
        <dbReference type="EMBL" id="KAF2710390.1"/>
    </source>
</evidence>
<organism evidence="6 7">
    <name type="scientific">Pleomassaria siparia CBS 279.74</name>
    <dbReference type="NCBI Taxonomy" id="1314801"/>
    <lineage>
        <taxon>Eukaryota</taxon>
        <taxon>Fungi</taxon>
        <taxon>Dikarya</taxon>
        <taxon>Ascomycota</taxon>
        <taxon>Pezizomycotina</taxon>
        <taxon>Dothideomycetes</taxon>
        <taxon>Pleosporomycetidae</taxon>
        <taxon>Pleosporales</taxon>
        <taxon>Pleomassariaceae</taxon>
        <taxon>Pleomassaria</taxon>
    </lineage>
</organism>
<evidence type="ECO:0000256" key="1">
    <source>
        <dbReference type="ARBA" id="ARBA00012346"/>
    </source>
</evidence>
<evidence type="ECO:0000313" key="7">
    <source>
        <dbReference type="Proteomes" id="UP000799428"/>
    </source>
</evidence>
<name>A0A6G1KC87_9PLEO</name>
<gene>
    <name evidence="6" type="ORF">K504DRAFT_466800</name>
</gene>
<keyword evidence="7" id="KW-1185">Reference proteome</keyword>
<accession>A0A6G1KC87</accession>
<feature type="transmembrane region" description="Helical" evidence="5">
    <location>
        <begin position="316"/>
        <end position="333"/>
    </location>
</feature>
<feature type="transmembrane region" description="Helical" evidence="5">
    <location>
        <begin position="284"/>
        <end position="304"/>
    </location>
</feature>
<sequence length="383" mass="42607">MTTRSPHSSAVDQTSTDLAVASASAAETSCLLRRTANCLSFLSSRSRTPRTYPRLPLPSKERLEASLTETSLGVENLSRSGLEAAKEKGKTILYLAYGSNLCNETFRGRRGIKPLSRVNVLVPSLLLVFDLPGIPYQEPCFANSALRDPEAGKEGKEDYHKDRWHKGMVGCVYEVTPSDYAHIIATEGGGSEYQDILVPCYVLPSDIETVPGPPSSAPFMAHTLFAPVTSKTRVARPDPSYAQPSARYLKLITDGAAELDLPREYQNYLNDIRPYTITTKRQEMGQKLIVVVWWPILMVLFAIIKRLQDDKGRSPKWVGTLMGWIFLGLWMSYDGVLKTVFGDGERTEGEDDDDSTIQKNKKRGVEGMECPWRGHDVEKQALV</sequence>
<feature type="binding site" evidence="4">
    <location>
        <begin position="94"/>
        <end position="99"/>
    </location>
    <ligand>
        <name>substrate</name>
    </ligand>
</feature>
<dbReference type="PANTHER" id="PTHR12935:SF0">
    <property type="entry name" value="GAMMA-GLUTAMYLCYCLOTRANSFERASE"/>
    <property type="match status" value="1"/>
</dbReference>
<keyword evidence="5" id="KW-1133">Transmembrane helix</keyword>
<evidence type="ECO:0000256" key="4">
    <source>
        <dbReference type="PIRSR" id="PIRSR617939-2"/>
    </source>
</evidence>
<dbReference type="AlphaFoldDB" id="A0A6G1KC87"/>
<proteinExistence type="predicted"/>
<dbReference type="Gene3D" id="3.10.490.10">
    <property type="entry name" value="Gamma-glutamyl cyclotransferase-like"/>
    <property type="match status" value="1"/>
</dbReference>
<dbReference type="PANTHER" id="PTHR12935">
    <property type="entry name" value="GAMMA-GLUTAMYLCYCLOTRANSFERASE"/>
    <property type="match status" value="1"/>
</dbReference>
<protein>
    <recommendedName>
        <fullName evidence="1">gamma-glutamylcyclotransferase</fullName>
        <ecNumber evidence="1">4.3.2.9</ecNumber>
    </recommendedName>
</protein>
<keyword evidence="5" id="KW-0812">Transmembrane</keyword>
<keyword evidence="5" id="KW-0472">Membrane</keyword>